<accession>A0A5B7HWT0</accession>
<protein>
    <submittedName>
        <fullName evidence="2">Uncharacterized protein</fullName>
    </submittedName>
</protein>
<comment type="caution">
    <text evidence="2">The sequence shown here is derived from an EMBL/GenBank/DDBJ whole genome shotgun (WGS) entry which is preliminary data.</text>
</comment>
<dbReference type="Proteomes" id="UP000324222">
    <property type="component" value="Unassembled WGS sequence"/>
</dbReference>
<gene>
    <name evidence="2" type="ORF">E2C01_068024</name>
</gene>
<proteinExistence type="predicted"/>
<keyword evidence="3" id="KW-1185">Reference proteome</keyword>
<sequence length="82" mass="8995">MPDGGLSNETSGQCQRTNGGRTEPPTVTLPACHPDRGTFVTCISSHRHFACSQSCFPSPFLRYRHDLYVDGLCIVIVALQSR</sequence>
<feature type="region of interest" description="Disordered" evidence="1">
    <location>
        <begin position="1"/>
        <end position="29"/>
    </location>
</feature>
<evidence type="ECO:0000256" key="1">
    <source>
        <dbReference type="SAM" id="MobiDB-lite"/>
    </source>
</evidence>
<dbReference type="EMBL" id="VSRR010037317">
    <property type="protein sequence ID" value="MPC73687.1"/>
    <property type="molecule type" value="Genomic_DNA"/>
</dbReference>
<feature type="compositionally biased region" description="Polar residues" evidence="1">
    <location>
        <begin position="7"/>
        <end position="20"/>
    </location>
</feature>
<reference evidence="2 3" key="1">
    <citation type="submission" date="2019-05" db="EMBL/GenBank/DDBJ databases">
        <title>Another draft genome of Portunus trituberculatus and its Hox gene families provides insights of decapod evolution.</title>
        <authorList>
            <person name="Jeong J.-H."/>
            <person name="Song I."/>
            <person name="Kim S."/>
            <person name="Choi T."/>
            <person name="Kim D."/>
            <person name="Ryu S."/>
            <person name="Kim W."/>
        </authorList>
    </citation>
    <scope>NUCLEOTIDE SEQUENCE [LARGE SCALE GENOMIC DNA]</scope>
    <source>
        <tissue evidence="2">Muscle</tissue>
    </source>
</reference>
<evidence type="ECO:0000313" key="2">
    <source>
        <dbReference type="EMBL" id="MPC73687.1"/>
    </source>
</evidence>
<dbReference type="AlphaFoldDB" id="A0A5B7HWT0"/>
<evidence type="ECO:0000313" key="3">
    <source>
        <dbReference type="Proteomes" id="UP000324222"/>
    </source>
</evidence>
<name>A0A5B7HWT0_PORTR</name>
<organism evidence="2 3">
    <name type="scientific">Portunus trituberculatus</name>
    <name type="common">Swimming crab</name>
    <name type="synonym">Neptunus trituberculatus</name>
    <dbReference type="NCBI Taxonomy" id="210409"/>
    <lineage>
        <taxon>Eukaryota</taxon>
        <taxon>Metazoa</taxon>
        <taxon>Ecdysozoa</taxon>
        <taxon>Arthropoda</taxon>
        <taxon>Crustacea</taxon>
        <taxon>Multicrustacea</taxon>
        <taxon>Malacostraca</taxon>
        <taxon>Eumalacostraca</taxon>
        <taxon>Eucarida</taxon>
        <taxon>Decapoda</taxon>
        <taxon>Pleocyemata</taxon>
        <taxon>Brachyura</taxon>
        <taxon>Eubrachyura</taxon>
        <taxon>Portunoidea</taxon>
        <taxon>Portunidae</taxon>
        <taxon>Portuninae</taxon>
        <taxon>Portunus</taxon>
    </lineage>
</organism>